<comment type="caution">
    <text evidence="1">The sequence shown here is derived from an EMBL/GenBank/DDBJ whole genome shotgun (WGS) entry which is preliminary data.</text>
</comment>
<evidence type="ECO:0000313" key="2">
    <source>
        <dbReference type="Proteomes" id="UP000799755"/>
    </source>
</evidence>
<organism evidence="1 2">
    <name type="scientific">Lindgomyces ingoldianus</name>
    <dbReference type="NCBI Taxonomy" id="673940"/>
    <lineage>
        <taxon>Eukaryota</taxon>
        <taxon>Fungi</taxon>
        <taxon>Dikarya</taxon>
        <taxon>Ascomycota</taxon>
        <taxon>Pezizomycotina</taxon>
        <taxon>Dothideomycetes</taxon>
        <taxon>Pleosporomycetidae</taxon>
        <taxon>Pleosporales</taxon>
        <taxon>Lindgomycetaceae</taxon>
        <taxon>Lindgomyces</taxon>
    </lineage>
</organism>
<protein>
    <submittedName>
        <fullName evidence="1">Uncharacterized protein</fullName>
    </submittedName>
</protein>
<name>A0ACB6R184_9PLEO</name>
<evidence type="ECO:0000313" key="1">
    <source>
        <dbReference type="EMBL" id="KAF2472845.1"/>
    </source>
</evidence>
<accession>A0ACB6R184</accession>
<proteinExistence type="predicted"/>
<keyword evidence="2" id="KW-1185">Reference proteome</keyword>
<sequence>MPLTINLDVHYKKLSLLLFSLSPLILFSLLSPLRPHSPRLLQLLSLGLGASFMRHFSNLPPPPITALPPLDPVISPYPGCAVQLLVPRRLQLLELILSLHSHAFGGPPTFHSRALSLFSRRMFAHLTHTGMCGPVTPSLPDSLMAFTAPFPIPVSSGRIRSSHAIISALIRLYCAPLLWLNTLDQSFRRRCTGCSASHEAYDVAVTWQCNRQGSDIWKLAADSSEMASGVLREANEALKSNNKTAQGPSGENYAFMQEAGDRWLHSSQSSDELGRLLIRWGHLRRLGGRYAAVSETLMLIGFEFMRPLCRQRPCTACCSPFFNGCGIYAGPSRSSFSAAVLTTTYKVALTREADCHTEMASSCSTSLLAPSFPLKIVPYVSLLHIDDFPMPDLNALGSLNLRVSALFRAADASVASVPPPNYDSSVAKTNSALNGLFDRSSLEFPLILESDAAEEHHSTTQHNNLNKAGMRALSVEGIDSICHKLSPAEDKLLFNVEVISRLPSTRKQTRRSSGDTMISLTEVPDITSEPELEDPCLLKQRRPSVRQAESLILDHVPTPKPTPLPTPSSLDSRSRAGSEPSPDPLDSDSKSSRARSPVPPLNNLGEENGDDGAHSRGRVEELLHSPRQSISPREGIEAEQNMDPDSERYKKRREGSDGKVGESREDGVALQRRALDDVNAAIVTGLEHNANEGIATSHRDWVLLPANILFENEGWRLNQHQLWTQRQHVLSDNRSHALPSIVHCNESILFLNPTALDHKLFGEDGKVIRMAQLSPDSLTLPNPDRTSSPYSDTDYPEDDVDEGDENEEEDTGECKPHAAGSNQGFRTNASDEERLLSYKDKMSMDWDQVVSRFPDRSEVSLRRVSLVTLRTLGKSPTLIPFPVPASALAPLPRPRFDPARVVVQGVTLYPKNPPCQLFRKQNVTTTVSSRYNNVAFPGFYIVISDYRYNERYFGEKTRIGAQETPSQRPLCGVLGIVITRRGKDVVAYAKTSGAAQPPTKGWSALYESRKNVWRANSYWVP</sequence>
<dbReference type="Proteomes" id="UP000799755">
    <property type="component" value="Unassembled WGS sequence"/>
</dbReference>
<dbReference type="EMBL" id="MU003501">
    <property type="protein sequence ID" value="KAF2472845.1"/>
    <property type="molecule type" value="Genomic_DNA"/>
</dbReference>
<reference evidence="1" key="1">
    <citation type="journal article" date="2020" name="Stud. Mycol.">
        <title>101 Dothideomycetes genomes: a test case for predicting lifestyles and emergence of pathogens.</title>
        <authorList>
            <person name="Haridas S."/>
            <person name="Albert R."/>
            <person name="Binder M."/>
            <person name="Bloem J."/>
            <person name="Labutti K."/>
            <person name="Salamov A."/>
            <person name="Andreopoulos B."/>
            <person name="Baker S."/>
            <person name="Barry K."/>
            <person name="Bills G."/>
            <person name="Bluhm B."/>
            <person name="Cannon C."/>
            <person name="Castanera R."/>
            <person name="Culley D."/>
            <person name="Daum C."/>
            <person name="Ezra D."/>
            <person name="Gonzalez J."/>
            <person name="Henrissat B."/>
            <person name="Kuo A."/>
            <person name="Liang C."/>
            <person name="Lipzen A."/>
            <person name="Lutzoni F."/>
            <person name="Magnuson J."/>
            <person name="Mondo S."/>
            <person name="Nolan M."/>
            <person name="Ohm R."/>
            <person name="Pangilinan J."/>
            <person name="Park H.-J."/>
            <person name="Ramirez L."/>
            <person name="Alfaro M."/>
            <person name="Sun H."/>
            <person name="Tritt A."/>
            <person name="Yoshinaga Y."/>
            <person name="Zwiers L.-H."/>
            <person name="Turgeon B."/>
            <person name="Goodwin S."/>
            <person name="Spatafora J."/>
            <person name="Crous P."/>
            <person name="Grigoriev I."/>
        </authorList>
    </citation>
    <scope>NUCLEOTIDE SEQUENCE</scope>
    <source>
        <strain evidence="1">ATCC 200398</strain>
    </source>
</reference>
<gene>
    <name evidence="1" type="ORF">BDR25DRAFT_353166</name>
</gene>